<evidence type="ECO:0000313" key="1">
    <source>
        <dbReference type="EMBL" id="STY45493.1"/>
    </source>
</evidence>
<dbReference type="EMBL" id="UGPG01000001">
    <property type="protein sequence ID" value="STY45493.1"/>
    <property type="molecule type" value="Genomic_DNA"/>
</dbReference>
<reference evidence="1 2" key="1">
    <citation type="submission" date="2018-06" db="EMBL/GenBank/DDBJ databases">
        <authorList>
            <consortium name="Pathogen Informatics"/>
            <person name="Doyle S."/>
        </authorList>
    </citation>
    <scope>NUCLEOTIDE SEQUENCE [LARGE SCALE GENOMIC DNA]</scope>
    <source>
        <strain evidence="2">NCTC 10815</strain>
    </source>
</reference>
<gene>
    <name evidence="1" type="ORF">NCTC10815_02873</name>
</gene>
<dbReference type="AlphaFoldDB" id="A0A378MIY1"/>
<dbReference type="Proteomes" id="UP000254879">
    <property type="component" value="Unassembled WGS sequence"/>
</dbReference>
<organism evidence="1 2">
    <name type="scientific">Listeria grayi</name>
    <name type="common">Listeria murrayi</name>
    <dbReference type="NCBI Taxonomy" id="1641"/>
    <lineage>
        <taxon>Bacteria</taxon>
        <taxon>Bacillati</taxon>
        <taxon>Bacillota</taxon>
        <taxon>Bacilli</taxon>
        <taxon>Bacillales</taxon>
        <taxon>Listeriaceae</taxon>
        <taxon>Listeria</taxon>
    </lineage>
</organism>
<proteinExistence type="predicted"/>
<sequence>MTNLGLALLFWTFIVGASSYIAGSEIASKHFEKRSDKHV</sequence>
<name>A0A378MIY1_LISGR</name>
<evidence type="ECO:0000313" key="2">
    <source>
        <dbReference type="Proteomes" id="UP000254879"/>
    </source>
</evidence>
<accession>A0A378MIY1</accession>
<protein>
    <submittedName>
        <fullName evidence="1">Uncharacterized protein</fullName>
    </submittedName>
</protein>